<organism evidence="1 2">
    <name type="scientific">Streptomyces javensis</name>
    <dbReference type="NCBI Taxonomy" id="114698"/>
    <lineage>
        <taxon>Bacteria</taxon>
        <taxon>Bacillati</taxon>
        <taxon>Actinomycetota</taxon>
        <taxon>Actinomycetes</taxon>
        <taxon>Kitasatosporales</taxon>
        <taxon>Streptomycetaceae</taxon>
        <taxon>Streptomyces</taxon>
        <taxon>Streptomyces violaceusniger group</taxon>
    </lineage>
</organism>
<gene>
    <name evidence="1" type="ORF">GCM10009579_08630</name>
</gene>
<name>A0ABN1WKX9_9ACTN</name>
<accession>A0ABN1WKX9</accession>
<reference evidence="1 2" key="1">
    <citation type="journal article" date="2019" name="Int. J. Syst. Evol. Microbiol.">
        <title>The Global Catalogue of Microorganisms (GCM) 10K type strain sequencing project: providing services to taxonomists for standard genome sequencing and annotation.</title>
        <authorList>
            <consortium name="The Broad Institute Genomics Platform"/>
            <consortium name="The Broad Institute Genome Sequencing Center for Infectious Disease"/>
            <person name="Wu L."/>
            <person name="Ma J."/>
        </authorList>
    </citation>
    <scope>NUCLEOTIDE SEQUENCE [LARGE SCALE GENOMIC DNA]</scope>
    <source>
        <strain evidence="1 2">JCM 11448</strain>
    </source>
</reference>
<keyword evidence="2" id="KW-1185">Reference proteome</keyword>
<comment type="caution">
    <text evidence="1">The sequence shown here is derived from an EMBL/GenBank/DDBJ whole genome shotgun (WGS) entry which is preliminary data.</text>
</comment>
<sequence>MDEEIPLYVRRDGQELQWKMTVEGDGPWHLRLESPHGVEATAMGDNVFEALRSMRPGLASRGVEVCCHGARTDVRPSGLSASHGAWMVYVLHLWRPPTVRDLVPTFGYCPAELTGSTEEQDTYWEKHLKSRKNWFNFINPVWWIYFLTASWGRPKRLDLRYAPRRQHDNP</sequence>
<evidence type="ECO:0000313" key="1">
    <source>
        <dbReference type="EMBL" id="GAA1253031.1"/>
    </source>
</evidence>
<proteinExistence type="predicted"/>
<evidence type="ECO:0000313" key="2">
    <source>
        <dbReference type="Proteomes" id="UP001500282"/>
    </source>
</evidence>
<protein>
    <submittedName>
        <fullName evidence="1">Uncharacterized protein</fullName>
    </submittedName>
</protein>
<dbReference type="EMBL" id="BAAAIH010000003">
    <property type="protein sequence ID" value="GAA1253031.1"/>
    <property type="molecule type" value="Genomic_DNA"/>
</dbReference>
<dbReference type="Proteomes" id="UP001500282">
    <property type="component" value="Unassembled WGS sequence"/>
</dbReference>